<dbReference type="Gene3D" id="3.50.30.50">
    <property type="entry name" value="Putative cyclase"/>
    <property type="match status" value="1"/>
</dbReference>
<gene>
    <name evidence="2" type="ORF">VNI00_011704</name>
</gene>
<dbReference type="InterPro" id="IPR037175">
    <property type="entry name" value="KFase_sf"/>
</dbReference>
<reference evidence="2 3" key="1">
    <citation type="submission" date="2024-01" db="EMBL/GenBank/DDBJ databases">
        <title>A draft genome for a cacao thread blight-causing isolate of Paramarasmius palmivorus.</title>
        <authorList>
            <person name="Baruah I.K."/>
            <person name="Bukari Y."/>
            <person name="Amoako-Attah I."/>
            <person name="Meinhardt L.W."/>
            <person name="Bailey B.A."/>
            <person name="Cohen S.P."/>
        </authorList>
    </citation>
    <scope>NUCLEOTIDE SEQUENCE [LARGE SCALE GENOMIC DNA]</scope>
    <source>
        <strain evidence="2 3">GH-12</strain>
    </source>
</reference>
<evidence type="ECO:0000313" key="3">
    <source>
        <dbReference type="Proteomes" id="UP001383192"/>
    </source>
</evidence>
<evidence type="ECO:0000313" key="2">
    <source>
        <dbReference type="EMBL" id="KAK7036507.1"/>
    </source>
</evidence>
<dbReference type="InterPro" id="IPR007325">
    <property type="entry name" value="KFase/CYL"/>
</dbReference>
<dbReference type="AlphaFoldDB" id="A0AAW0CA49"/>
<name>A0AAW0CA49_9AGAR</name>
<organism evidence="2 3">
    <name type="scientific">Paramarasmius palmivorus</name>
    <dbReference type="NCBI Taxonomy" id="297713"/>
    <lineage>
        <taxon>Eukaryota</taxon>
        <taxon>Fungi</taxon>
        <taxon>Dikarya</taxon>
        <taxon>Basidiomycota</taxon>
        <taxon>Agaricomycotina</taxon>
        <taxon>Agaricomycetes</taxon>
        <taxon>Agaricomycetidae</taxon>
        <taxon>Agaricales</taxon>
        <taxon>Marasmiineae</taxon>
        <taxon>Marasmiaceae</taxon>
        <taxon>Paramarasmius</taxon>
    </lineage>
</organism>
<dbReference type="Pfam" id="PF04199">
    <property type="entry name" value="Cyclase"/>
    <property type="match status" value="1"/>
</dbReference>
<accession>A0AAW0CA49</accession>
<dbReference type="EMBL" id="JAYKXP010000051">
    <property type="protein sequence ID" value="KAK7036507.1"/>
    <property type="molecule type" value="Genomic_DNA"/>
</dbReference>
<dbReference type="GO" id="GO:0004061">
    <property type="term" value="F:arylformamidase activity"/>
    <property type="evidence" value="ECO:0007669"/>
    <property type="project" value="InterPro"/>
</dbReference>
<evidence type="ECO:0000256" key="1">
    <source>
        <dbReference type="ARBA" id="ARBA00007865"/>
    </source>
</evidence>
<proteinExistence type="inferred from homology"/>
<dbReference type="Proteomes" id="UP001383192">
    <property type="component" value="Unassembled WGS sequence"/>
</dbReference>
<dbReference type="PANTHER" id="PTHR31118:SF12">
    <property type="entry name" value="CYCLASE-LIKE PROTEIN 2"/>
    <property type="match status" value="1"/>
</dbReference>
<dbReference type="SUPFAM" id="SSF102198">
    <property type="entry name" value="Putative cyclase"/>
    <property type="match status" value="1"/>
</dbReference>
<sequence length="224" mass="24618">MSQKLFNLSHTLSPTNISIYPGDPVYTCTQTSTIPKDGYSVHTLSLGTHTGTHVDAPSHWFKDGKTIDQIDLNVLVGKARIIDLREFVGKGERKVTWDVIEPFLTGTGGVKIVVIRTGWSQYWGTPRYLEKYPFVSRHAAEELVRRGVEVLGVDTLSPDEIEGPEGYGVHEVILGAGRIIAENLNLNELDDREEVMVSFAPLSLAGCDGAPVRAIGWDQSSLDV</sequence>
<comment type="similarity">
    <text evidence="1">Belongs to the Cyclase 1 superfamily.</text>
</comment>
<dbReference type="PANTHER" id="PTHR31118">
    <property type="entry name" value="CYCLASE-LIKE PROTEIN 2"/>
    <property type="match status" value="1"/>
</dbReference>
<comment type="caution">
    <text evidence="2">The sequence shown here is derived from an EMBL/GenBank/DDBJ whole genome shotgun (WGS) entry which is preliminary data.</text>
</comment>
<keyword evidence="3" id="KW-1185">Reference proteome</keyword>
<protein>
    <recommendedName>
        <fullName evidence="4">Cyclase</fullName>
    </recommendedName>
</protein>
<dbReference type="GO" id="GO:0019441">
    <property type="term" value="P:L-tryptophan catabolic process to kynurenine"/>
    <property type="evidence" value="ECO:0007669"/>
    <property type="project" value="InterPro"/>
</dbReference>
<evidence type="ECO:0008006" key="4">
    <source>
        <dbReference type="Google" id="ProtNLM"/>
    </source>
</evidence>